<feature type="chain" id="PRO_5032314125" evidence="1">
    <location>
        <begin position="24"/>
        <end position="87"/>
    </location>
</feature>
<dbReference type="EMBL" id="JACEFO010001753">
    <property type="protein sequence ID" value="KAF8711378.1"/>
    <property type="molecule type" value="Genomic_DNA"/>
</dbReference>
<evidence type="ECO:0000313" key="2">
    <source>
        <dbReference type="EMBL" id="KAF8711378.1"/>
    </source>
</evidence>
<sequence length="87" mass="8688">MACSNKVVTFLLVVALMALVATAVPASRRSLGAALICSKSKNCNPDTCGATCINGVGVCKNNGGVSCCCIPKPSTSVGGPGNNHLLH</sequence>
<comment type="caution">
    <text evidence="2">The sequence shown here is derived from an EMBL/GenBank/DDBJ whole genome shotgun (WGS) entry which is preliminary data.</text>
</comment>
<keyword evidence="3" id="KW-1185">Reference proteome</keyword>
<gene>
    <name evidence="2" type="ORF">HU200_029409</name>
</gene>
<dbReference type="Proteomes" id="UP000636709">
    <property type="component" value="Unassembled WGS sequence"/>
</dbReference>
<name>A0A835C4W6_9POAL</name>
<keyword evidence="1" id="KW-0732">Signal</keyword>
<proteinExistence type="predicted"/>
<organism evidence="2 3">
    <name type="scientific">Digitaria exilis</name>
    <dbReference type="NCBI Taxonomy" id="1010633"/>
    <lineage>
        <taxon>Eukaryota</taxon>
        <taxon>Viridiplantae</taxon>
        <taxon>Streptophyta</taxon>
        <taxon>Embryophyta</taxon>
        <taxon>Tracheophyta</taxon>
        <taxon>Spermatophyta</taxon>
        <taxon>Magnoliopsida</taxon>
        <taxon>Liliopsida</taxon>
        <taxon>Poales</taxon>
        <taxon>Poaceae</taxon>
        <taxon>PACMAD clade</taxon>
        <taxon>Panicoideae</taxon>
        <taxon>Panicodae</taxon>
        <taxon>Paniceae</taxon>
        <taxon>Anthephorinae</taxon>
        <taxon>Digitaria</taxon>
    </lineage>
</organism>
<evidence type="ECO:0000313" key="3">
    <source>
        <dbReference type="Proteomes" id="UP000636709"/>
    </source>
</evidence>
<accession>A0A835C4W6</accession>
<evidence type="ECO:0000256" key="1">
    <source>
        <dbReference type="SAM" id="SignalP"/>
    </source>
</evidence>
<protein>
    <submittedName>
        <fullName evidence="2">Uncharacterized protein</fullName>
    </submittedName>
</protein>
<dbReference type="AlphaFoldDB" id="A0A835C4W6"/>
<reference evidence="2" key="1">
    <citation type="submission" date="2020-07" db="EMBL/GenBank/DDBJ databases">
        <title>Genome sequence and genetic diversity analysis of an under-domesticated orphan crop, white fonio (Digitaria exilis).</title>
        <authorList>
            <person name="Bennetzen J.L."/>
            <person name="Chen S."/>
            <person name="Ma X."/>
            <person name="Wang X."/>
            <person name="Yssel A.E.J."/>
            <person name="Chaluvadi S.R."/>
            <person name="Johnson M."/>
            <person name="Gangashetty P."/>
            <person name="Hamidou F."/>
            <person name="Sanogo M.D."/>
            <person name="Zwaenepoel A."/>
            <person name="Wallace J."/>
            <person name="Van De Peer Y."/>
            <person name="Van Deynze A."/>
        </authorList>
    </citation>
    <scope>NUCLEOTIDE SEQUENCE</scope>
    <source>
        <tissue evidence="2">Leaves</tissue>
    </source>
</reference>
<feature type="signal peptide" evidence="1">
    <location>
        <begin position="1"/>
        <end position="23"/>
    </location>
</feature>